<gene>
    <name evidence="2" type="ORF">TJEJU_3649</name>
</gene>
<dbReference type="Proteomes" id="UP000215214">
    <property type="component" value="Chromosome TJEJU"/>
</dbReference>
<evidence type="ECO:0000313" key="3">
    <source>
        <dbReference type="Proteomes" id="UP000215214"/>
    </source>
</evidence>
<evidence type="ECO:0000313" key="2">
    <source>
        <dbReference type="EMBL" id="SNR17291.1"/>
    </source>
</evidence>
<keyword evidence="3" id="KW-1185">Reference proteome</keyword>
<protein>
    <submittedName>
        <fullName evidence="2">Probable lipoprotein</fullName>
    </submittedName>
</protein>
<dbReference type="AlphaFoldDB" id="A0A238UDQ3"/>
<feature type="chain" id="PRO_5012986236" evidence="1">
    <location>
        <begin position="28"/>
        <end position="133"/>
    </location>
</feature>
<dbReference type="KEGG" id="tje:TJEJU_3649"/>
<accession>A0A238UDQ3</accession>
<name>A0A238UDQ3_9FLAO</name>
<organism evidence="2 3">
    <name type="scientific">Tenacibaculum jejuense</name>
    <dbReference type="NCBI Taxonomy" id="584609"/>
    <lineage>
        <taxon>Bacteria</taxon>
        <taxon>Pseudomonadati</taxon>
        <taxon>Bacteroidota</taxon>
        <taxon>Flavobacteriia</taxon>
        <taxon>Flavobacteriales</taxon>
        <taxon>Flavobacteriaceae</taxon>
        <taxon>Tenacibaculum</taxon>
    </lineage>
</organism>
<sequence>MRKMNRNIIYTLFVSVALFLMSCQETGDTSVVTTPTNLNANLSECLWAPFSQGANFTLSIDFSNNNVIVYNSNNETVDEGSWAFTDGKFVLTNLSGVLANYNGAWEIIEDRNVFFELQKEGVKINFEQDCNLN</sequence>
<proteinExistence type="predicted"/>
<feature type="signal peptide" evidence="1">
    <location>
        <begin position="1"/>
        <end position="27"/>
    </location>
</feature>
<reference evidence="2 3" key="1">
    <citation type="submission" date="2017-07" db="EMBL/GenBank/DDBJ databases">
        <authorList>
            <person name="Sun Z.S."/>
            <person name="Albrecht U."/>
            <person name="Echele G."/>
            <person name="Lee C.C."/>
        </authorList>
    </citation>
    <scope>NUCLEOTIDE SEQUENCE [LARGE SCALE GENOMIC DNA]</scope>
    <source>
        <strain evidence="3">type strain: KCTC 22618</strain>
    </source>
</reference>
<keyword evidence="2" id="KW-0449">Lipoprotein</keyword>
<dbReference type="EMBL" id="LT899436">
    <property type="protein sequence ID" value="SNR17291.1"/>
    <property type="molecule type" value="Genomic_DNA"/>
</dbReference>
<evidence type="ECO:0000256" key="1">
    <source>
        <dbReference type="SAM" id="SignalP"/>
    </source>
</evidence>
<keyword evidence="1" id="KW-0732">Signal</keyword>
<dbReference type="PROSITE" id="PS51257">
    <property type="entry name" value="PROKAR_LIPOPROTEIN"/>
    <property type="match status" value="1"/>
</dbReference>